<name>A0A7X1E5W9_9BACT</name>
<dbReference type="PANTHER" id="PTHR43547:SF2">
    <property type="entry name" value="HYBRID SIGNAL TRANSDUCTION HISTIDINE KINASE C"/>
    <property type="match status" value="1"/>
</dbReference>
<dbReference type="PROSITE" id="PS50109">
    <property type="entry name" value="HIS_KIN"/>
    <property type="match status" value="1"/>
</dbReference>
<keyword evidence="6" id="KW-1185">Reference proteome</keyword>
<dbReference type="InterPro" id="IPR036890">
    <property type="entry name" value="HATPase_C_sf"/>
</dbReference>
<accession>A0A7X1E5W9</accession>
<evidence type="ECO:0000256" key="1">
    <source>
        <dbReference type="ARBA" id="ARBA00000085"/>
    </source>
</evidence>
<comment type="catalytic activity">
    <reaction evidence="1">
        <text>ATP + protein L-histidine = ADP + protein N-phospho-L-histidine.</text>
        <dbReference type="EC" id="2.7.13.3"/>
    </reaction>
</comment>
<dbReference type="Pfam" id="PF01590">
    <property type="entry name" value="GAF"/>
    <property type="match status" value="1"/>
</dbReference>
<dbReference type="Pfam" id="PF00512">
    <property type="entry name" value="HisKA"/>
    <property type="match status" value="1"/>
</dbReference>
<dbReference type="SUPFAM" id="SSF55781">
    <property type="entry name" value="GAF domain-like"/>
    <property type="match status" value="1"/>
</dbReference>
<dbReference type="InterPro" id="IPR003661">
    <property type="entry name" value="HisK_dim/P_dom"/>
</dbReference>
<dbReference type="Gene3D" id="3.30.565.10">
    <property type="entry name" value="Histidine kinase-like ATPase, C-terminal domain"/>
    <property type="match status" value="1"/>
</dbReference>
<dbReference type="RefSeq" id="WP_185692746.1">
    <property type="nucleotide sequence ID" value="NZ_JACHVA010000081.1"/>
</dbReference>
<organism evidence="5 6">
    <name type="scientific">Puniceicoccus vermicola</name>
    <dbReference type="NCBI Taxonomy" id="388746"/>
    <lineage>
        <taxon>Bacteria</taxon>
        <taxon>Pseudomonadati</taxon>
        <taxon>Verrucomicrobiota</taxon>
        <taxon>Opitutia</taxon>
        <taxon>Puniceicoccales</taxon>
        <taxon>Puniceicoccaceae</taxon>
        <taxon>Puniceicoccus</taxon>
    </lineage>
</organism>
<dbReference type="SUPFAM" id="SSF55874">
    <property type="entry name" value="ATPase domain of HSP90 chaperone/DNA topoisomerase II/histidine kinase"/>
    <property type="match status" value="1"/>
</dbReference>
<keyword evidence="5" id="KW-0418">Kinase</keyword>
<dbReference type="SUPFAM" id="SSF47384">
    <property type="entry name" value="Homodimeric domain of signal transducing histidine kinase"/>
    <property type="match status" value="1"/>
</dbReference>
<dbReference type="EMBL" id="JACHVA010000081">
    <property type="protein sequence ID" value="MBC2602047.1"/>
    <property type="molecule type" value="Genomic_DNA"/>
</dbReference>
<dbReference type="Pfam" id="PF02518">
    <property type="entry name" value="HATPase_c"/>
    <property type="match status" value="1"/>
</dbReference>
<dbReference type="SMART" id="SM00065">
    <property type="entry name" value="GAF"/>
    <property type="match status" value="1"/>
</dbReference>
<dbReference type="AlphaFoldDB" id="A0A7X1E5W9"/>
<dbReference type="PRINTS" id="PR00344">
    <property type="entry name" value="BCTRLSENSOR"/>
</dbReference>
<comment type="caution">
    <text evidence="5">The sequence shown here is derived from an EMBL/GenBank/DDBJ whole genome shotgun (WGS) entry which is preliminary data.</text>
</comment>
<evidence type="ECO:0000259" key="4">
    <source>
        <dbReference type="PROSITE" id="PS50109"/>
    </source>
</evidence>
<dbReference type="InterPro" id="IPR004358">
    <property type="entry name" value="Sig_transdc_His_kin-like_C"/>
</dbReference>
<dbReference type="EC" id="2.7.13.3" evidence="2"/>
<dbReference type="GO" id="GO:0000155">
    <property type="term" value="F:phosphorelay sensor kinase activity"/>
    <property type="evidence" value="ECO:0007669"/>
    <property type="project" value="InterPro"/>
</dbReference>
<gene>
    <name evidence="5" type="ORF">H5P30_09690</name>
</gene>
<keyword evidence="5" id="KW-0808">Transferase</keyword>
<dbReference type="InterPro" id="IPR029016">
    <property type="entry name" value="GAF-like_dom_sf"/>
</dbReference>
<dbReference type="SMART" id="SM00387">
    <property type="entry name" value="HATPase_c"/>
    <property type="match status" value="1"/>
</dbReference>
<dbReference type="InterPro" id="IPR003018">
    <property type="entry name" value="GAF"/>
</dbReference>
<protein>
    <recommendedName>
        <fullName evidence="2">histidine kinase</fullName>
        <ecNumber evidence="2">2.7.13.3</ecNumber>
    </recommendedName>
</protein>
<dbReference type="InterPro" id="IPR003594">
    <property type="entry name" value="HATPase_dom"/>
</dbReference>
<keyword evidence="3" id="KW-0597">Phosphoprotein</keyword>
<dbReference type="Gene3D" id="1.10.287.130">
    <property type="match status" value="1"/>
</dbReference>
<evidence type="ECO:0000313" key="6">
    <source>
        <dbReference type="Proteomes" id="UP000525652"/>
    </source>
</evidence>
<evidence type="ECO:0000256" key="2">
    <source>
        <dbReference type="ARBA" id="ARBA00012438"/>
    </source>
</evidence>
<dbReference type="InterPro" id="IPR036097">
    <property type="entry name" value="HisK_dim/P_sf"/>
</dbReference>
<dbReference type="SMART" id="SM00388">
    <property type="entry name" value="HisKA"/>
    <property type="match status" value="1"/>
</dbReference>
<dbReference type="PANTHER" id="PTHR43547">
    <property type="entry name" value="TWO-COMPONENT HISTIDINE KINASE"/>
    <property type="match status" value="1"/>
</dbReference>
<dbReference type="InterPro" id="IPR005467">
    <property type="entry name" value="His_kinase_dom"/>
</dbReference>
<evidence type="ECO:0000256" key="3">
    <source>
        <dbReference type="ARBA" id="ARBA00022553"/>
    </source>
</evidence>
<feature type="domain" description="Histidine kinase" evidence="4">
    <location>
        <begin position="191"/>
        <end position="408"/>
    </location>
</feature>
<sequence>MLNEGQKLDAPHRLADLNETGLLDVLDDSSFQRFIRLAARMLKVPVSLVSLVTDDRQHFVGSVGLPEEVAAKGETPLSHSFCQHVVKTGKPLLVTDAKNDPRVCENLAVSDLGVEAYLGVPIVSSRGNILGSFCVIDGEPRKWKEDEVLFMEDLRGAVCSEIELRRHTLKLRGTVEELEKAHAHNDEMVHMIIHDLRNPLAGIQGGLDLLRADDDRPEEDEEILSVVGESCEQMMDLIGDILESNKIQNTRVPLAIGTFDVDPLLREIERQTELLARSRSIEICWDQEDCPDQWNGDRRLLKRVLQNLLINALKFTPPGGNVSFSVSAKDEGETIAFRITDSGPGVAVEERDTIFGKFFVGKVASSRSIGLGLTFCRRVCEAHGGEISLREGPNQRGSTFLVELPKNPRQITQENPGM</sequence>
<evidence type="ECO:0000313" key="5">
    <source>
        <dbReference type="EMBL" id="MBC2602047.1"/>
    </source>
</evidence>
<dbReference type="CDD" id="cd00082">
    <property type="entry name" value="HisKA"/>
    <property type="match status" value="1"/>
</dbReference>
<dbReference type="CDD" id="cd00075">
    <property type="entry name" value="HATPase"/>
    <property type="match status" value="1"/>
</dbReference>
<dbReference type="Gene3D" id="3.30.450.40">
    <property type="match status" value="1"/>
</dbReference>
<reference evidence="5 6" key="1">
    <citation type="submission" date="2020-07" db="EMBL/GenBank/DDBJ databases">
        <authorList>
            <person name="Feng X."/>
        </authorList>
    </citation>
    <scope>NUCLEOTIDE SEQUENCE [LARGE SCALE GENOMIC DNA]</scope>
    <source>
        <strain evidence="5 6">JCM14086</strain>
    </source>
</reference>
<dbReference type="Proteomes" id="UP000525652">
    <property type="component" value="Unassembled WGS sequence"/>
</dbReference>
<proteinExistence type="predicted"/>